<dbReference type="InterPro" id="IPR006085">
    <property type="entry name" value="XPG_DNA_repair_N"/>
</dbReference>
<dbReference type="GO" id="GO:0046872">
    <property type="term" value="F:metal ion binding"/>
    <property type="evidence" value="ECO:0007669"/>
    <property type="project" value="UniProtKB-KW"/>
</dbReference>
<accession>A0A8H3GIZ8</accession>
<dbReference type="GO" id="GO:0005737">
    <property type="term" value="C:cytoplasm"/>
    <property type="evidence" value="ECO:0007669"/>
    <property type="project" value="TreeGrafter"/>
</dbReference>
<gene>
    <name evidence="9" type="ORF">RDB_LOCUS96421</name>
</gene>
<evidence type="ECO:0000256" key="5">
    <source>
        <dbReference type="ARBA" id="ARBA00022801"/>
    </source>
</evidence>
<evidence type="ECO:0000256" key="2">
    <source>
        <dbReference type="ARBA" id="ARBA00022722"/>
    </source>
</evidence>
<evidence type="ECO:0000256" key="1">
    <source>
        <dbReference type="ARBA" id="ARBA00001946"/>
    </source>
</evidence>
<dbReference type="GO" id="GO:0003677">
    <property type="term" value="F:DNA binding"/>
    <property type="evidence" value="ECO:0007669"/>
    <property type="project" value="InterPro"/>
</dbReference>
<comment type="caution">
    <text evidence="9">The sequence shown here is derived from an EMBL/GenBank/DDBJ whole genome shotgun (WGS) entry which is preliminary data.</text>
</comment>
<sequence>MPPSNRMKTQDPEAMKDYRRMLYRLDLATSFSSFEELFHHFMKETLFDGFIEIRVYSVASSPNSPTRAFPTPSTRLSFIRDSLTGDIIADRLFKPAPRLLEKDLDNLYRQQYRVAKRYPERPLLLNVFRPIVEPLLNGNKSTLIFEYRAFLEPANPSSLDEFEIVTRQVPHKLMALEGKTIAIDGTLITQRLFYTPDSRPHRHVLGWYQLIQELRQNKISVICVFDGEGRIPAKQNEVERRKLLRTQAQARGVWEKSRHERLLSLTQALRGLEDMSIENREEVLKTLQVDPQLQQEHQSSMSTSDLAGVIQGQVNEVDRLGQLSNIHANLLASGSSSLDGTKSSHIFKEDPVGVETGLPGGLFSNKDSPSESDQDTENTLGSPSHVNGNDADVTAPEETIVRDTLEAALSTKSRLPEHIDVIRDDNKPKPEAEEYDKPQLGLPETAEHLSRQPEVRARASLELDEAGSSMTNTENFDVMAEHIPIIQSTEVKQRIDSLQNESDKALAKTIFNLFDHYNRTTASGSDGSISALGAEADVQDMPTIPISRTQLKYTQEEGKIWKQLVTSPGSTALDLARVVEMVEQFASVELNNDELISDKTMLEEEVELPISERSAKLEERSGIMAASLTRRANPPTSLTYAESRLILEAMGVPCIQSYLPYEGEALACSLVLHGFADFVGSEDTDVLMYNAPLLRNLTNRNAPLQIIPPSVETRLGLSRSAFVDAAILMGTDFVRRVGGIGPTTAWRLMHKYGSIEDMLEQEPKFRPSDVAEYLEQVKIARQIFSAIPPAPAVEDVLPGHWDEQAIYDVMSRFELQRYLEDGQIIPGALVANYYENDSELKSA</sequence>
<dbReference type="Pfam" id="PF00867">
    <property type="entry name" value="XPG_I"/>
    <property type="match status" value="1"/>
</dbReference>
<dbReference type="PRINTS" id="PR00853">
    <property type="entry name" value="XPGRADSUPER"/>
</dbReference>
<dbReference type="SUPFAM" id="SSF47807">
    <property type="entry name" value="5' to 3' exonuclease, C-terminal subdomain"/>
    <property type="match status" value="1"/>
</dbReference>
<evidence type="ECO:0000256" key="7">
    <source>
        <dbReference type="SAM" id="MobiDB-lite"/>
    </source>
</evidence>
<feature type="domain" description="RNase III" evidence="8">
    <location>
        <begin position="31"/>
        <end position="107"/>
    </location>
</feature>
<feature type="region of interest" description="Disordered" evidence="7">
    <location>
        <begin position="350"/>
        <end position="397"/>
    </location>
</feature>
<dbReference type="Gene3D" id="3.40.50.1010">
    <property type="entry name" value="5'-nuclease"/>
    <property type="match status" value="2"/>
</dbReference>
<dbReference type="GO" id="GO:0017108">
    <property type="term" value="F:5'-flap endonuclease activity"/>
    <property type="evidence" value="ECO:0007669"/>
    <property type="project" value="TreeGrafter"/>
</dbReference>
<feature type="compositionally biased region" description="Basic and acidic residues" evidence="7">
    <location>
        <begin position="419"/>
        <end position="437"/>
    </location>
</feature>
<evidence type="ECO:0000256" key="3">
    <source>
        <dbReference type="ARBA" id="ARBA00022723"/>
    </source>
</evidence>
<proteinExistence type="predicted"/>
<dbReference type="InterPro" id="IPR000999">
    <property type="entry name" value="RNase_III_dom"/>
</dbReference>
<keyword evidence="4" id="KW-0255">Endonuclease</keyword>
<dbReference type="InterPro" id="IPR006084">
    <property type="entry name" value="XPG/Rad2"/>
</dbReference>
<evidence type="ECO:0000256" key="4">
    <source>
        <dbReference type="ARBA" id="ARBA00022759"/>
    </source>
</evidence>
<dbReference type="InterPro" id="IPR008918">
    <property type="entry name" value="HhH2"/>
</dbReference>
<dbReference type="InterPro" id="IPR029060">
    <property type="entry name" value="PIN-like_dom_sf"/>
</dbReference>
<dbReference type="SMART" id="SM00484">
    <property type="entry name" value="XPGI"/>
    <property type="match status" value="1"/>
</dbReference>
<keyword evidence="3" id="KW-0479">Metal-binding</keyword>
<dbReference type="SUPFAM" id="SSF88723">
    <property type="entry name" value="PIN domain-like"/>
    <property type="match status" value="1"/>
</dbReference>
<evidence type="ECO:0000313" key="9">
    <source>
        <dbReference type="EMBL" id="CAE6456508.1"/>
    </source>
</evidence>
<name>A0A8H3GIZ8_9AGAM</name>
<protein>
    <recommendedName>
        <fullName evidence="8">RNase III domain-containing protein</fullName>
    </recommendedName>
</protein>
<dbReference type="EMBL" id="CAJMWR010003215">
    <property type="protein sequence ID" value="CAE6456508.1"/>
    <property type="molecule type" value="Genomic_DNA"/>
</dbReference>
<dbReference type="GO" id="GO:0008409">
    <property type="term" value="F:5'-3' exonuclease activity"/>
    <property type="evidence" value="ECO:0007669"/>
    <property type="project" value="TreeGrafter"/>
</dbReference>
<dbReference type="AlphaFoldDB" id="A0A8H3GIZ8"/>
<evidence type="ECO:0000259" key="8">
    <source>
        <dbReference type="PROSITE" id="PS50142"/>
    </source>
</evidence>
<feature type="region of interest" description="Disordered" evidence="7">
    <location>
        <begin position="419"/>
        <end position="453"/>
    </location>
</feature>
<dbReference type="Gene3D" id="1.10.150.20">
    <property type="entry name" value="5' to 3' exonuclease, C-terminal subdomain"/>
    <property type="match status" value="1"/>
</dbReference>
<feature type="compositionally biased region" description="Polar residues" evidence="7">
    <location>
        <begin position="377"/>
        <end position="387"/>
    </location>
</feature>
<dbReference type="PROSITE" id="PS50142">
    <property type="entry name" value="RNASE_3_2"/>
    <property type="match status" value="1"/>
</dbReference>
<dbReference type="GO" id="GO:0004525">
    <property type="term" value="F:ribonuclease III activity"/>
    <property type="evidence" value="ECO:0007669"/>
    <property type="project" value="InterPro"/>
</dbReference>
<keyword evidence="6" id="KW-0460">Magnesium</keyword>
<dbReference type="PANTHER" id="PTHR11081">
    <property type="entry name" value="FLAP ENDONUCLEASE FAMILY MEMBER"/>
    <property type="match status" value="1"/>
</dbReference>
<dbReference type="Pfam" id="PF00752">
    <property type="entry name" value="XPG_N"/>
    <property type="match status" value="1"/>
</dbReference>
<dbReference type="SMART" id="SM00485">
    <property type="entry name" value="XPGN"/>
    <property type="match status" value="1"/>
</dbReference>
<comment type="cofactor">
    <cofactor evidence="1">
        <name>Mg(2+)</name>
        <dbReference type="ChEBI" id="CHEBI:18420"/>
    </cofactor>
</comment>
<reference evidence="9" key="1">
    <citation type="submission" date="2021-01" db="EMBL/GenBank/DDBJ databases">
        <authorList>
            <person name="Kaushik A."/>
        </authorList>
    </citation>
    <scope>NUCLEOTIDE SEQUENCE</scope>
    <source>
        <strain evidence="9">AG1-1A</strain>
    </source>
</reference>
<dbReference type="PANTHER" id="PTHR11081:SF9">
    <property type="entry name" value="FLAP ENDONUCLEASE 1"/>
    <property type="match status" value="1"/>
</dbReference>
<keyword evidence="5" id="KW-0378">Hydrolase</keyword>
<dbReference type="InterPro" id="IPR006086">
    <property type="entry name" value="XPG-I_dom"/>
</dbReference>
<dbReference type="GO" id="GO:0006396">
    <property type="term" value="P:RNA processing"/>
    <property type="evidence" value="ECO:0007669"/>
    <property type="project" value="InterPro"/>
</dbReference>
<evidence type="ECO:0000313" key="10">
    <source>
        <dbReference type="Proteomes" id="UP000663840"/>
    </source>
</evidence>
<dbReference type="GO" id="GO:0005634">
    <property type="term" value="C:nucleus"/>
    <property type="evidence" value="ECO:0007669"/>
    <property type="project" value="TreeGrafter"/>
</dbReference>
<dbReference type="SMART" id="SM00279">
    <property type="entry name" value="HhH2"/>
    <property type="match status" value="1"/>
</dbReference>
<evidence type="ECO:0000256" key="6">
    <source>
        <dbReference type="ARBA" id="ARBA00022842"/>
    </source>
</evidence>
<dbReference type="InterPro" id="IPR036279">
    <property type="entry name" value="5-3_exonuclease_C_sf"/>
</dbReference>
<dbReference type="GO" id="GO:0006281">
    <property type="term" value="P:DNA repair"/>
    <property type="evidence" value="ECO:0007669"/>
    <property type="project" value="UniProtKB-ARBA"/>
</dbReference>
<organism evidence="9 10">
    <name type="scientific">Rhizoctonia solani</name>
    <dbReference type="NCBI Taxonomy" id="456999"/>
    <lineage>
        <taxon>Eukaryota</taxon>
        <taxon>Fungi</taxon>
        <taxon>Dikarya</taxon>
        <taxon>Basidiomycota</taxon>
        <taxon>Agaricomycotina</taxon>
        <taxon>Agaricomycetes</taxon>
        <taxon>Cantharellales</taxon>
        <taxon>Ceratobasidiaceae</taxon>
        <taxon>Rhizoctonia</taxon>
    </lineage>
</organism>
<dbReference type="Proteomes" id="UP000663840">
    <property type="component" value="Unassembled WGS sequence"/>
</dbReference>
<keyword evidence="2" id="KW-0540">Nuclease</keyword>